<gene>
    <name evidence="2" type="ORF">TNCT_365641</name>
</gene>
<evidence type="ECO:0000256" key="1">
    <source>
        <dbReference type="SAM" id="MobiDB-lite"/>
    </source>
</evidence>
<sequence>MFPLQHPSGLSNFVKLFSDILPEMSEARCVGVRGSRGRLAKKAVLRLDPLEGFAPDADTRFPPTRSKELNGKRIRASLPILLIPTPLSRPPPSLPPDDTNEAGRDPLRKCSTCF</sequence>
<dbReference type="EMBL" id="BMAO01015530">
    <property type="protein sequence ID" value="GFR02261.1"/>
    <property type="molecule type" value="Genomic_DNA"/>
</dbReference>
<evidence type="ECO:0000313" key="2">
    <source>
        <dbReference type="EMBL" id="GFR02261.1"/>
    </source>
</evidence>
<evidence type="ECO:0000313" key="3">
    <source>
        <dbReference type="Proteomes" id="UP000887116"/>
    </source>
</evidence>
<protein>
    <submittedName>
        <fullName evidence="2">Uncharacterized protein</fullName>
    </submittedName>
</protein>
<keyword evidence="3" id="KW-1185">Reference proteome</keyword>
<comment type="caution">
    <text evidence="2">The sequence shown here is derived from an EMBL/GenBank/DDBJ whole genome shotgun (WGS) entry which is preliminary data.</text>
</comment>
<name>A0A8X6L949_TRICU</name>
<accession>A0A8X6L949</accession>
<reference evidence="2" key="1">
    <citation type="submission" date="2020-07" db="EMBL/GenBank/DDBJ databases">
        <title>Multicomponent nature underlies the extraordinary mechanical properties of spider dragline silk.</title>
        <authorList>
            <person name="Kono N."/>
            <person name="Nakamura H."/>
            <person name="Mori M."/>
            <person name="Yoshida Y."/>
            <person name="Ohtoshi R."/>
            <person name="Malay A.D."/>
            <person name="Moran D.A.P."/>
            <person name="Tomita M."/>
            <person name="Numata K."/>
            <person name="Arakawa K."/>
        </authorList>
    </citation>
    <scope>NUCLEOTIDE SEQUENCE</scope>
</reference>
<dbReference type="AlphaFoldDB" id="A0A8X6L949"/>
<organism evidence="2 3">
    <name type="scientific">Trichonephila clavata</name>
    <name type="common">Joro spider</name>
    <name type="synonym">Nephila clavata</name>
    <dbReference type="NCBI Taxonomy" id="2740835"/>
    <lineage>
        <taxon>Eukaryota</taxon>
        <taxon>Metazoa</taxon>
        <taxon>Ecdysozoa</taxon>
        <taxon>Arthropoda</taxon>
        <taxon>Chelicerata</taxon>
        <taxon>Arachnida</taxon>
        <taxon>Araneae</taxon>
        <taxon>Araneomorphae</taxon>
        <taxon>Entelegynae</taxon>
        <taxon>Araneoidea</taxon>
        <taxon>Nephilidae</taxon>
        <taxon>Trichonephila</taxon>
    </lineage>
</organism>
<feature type="region of interest" description="Disordered" evidence="1">
    <location>
        <begin position="83"/>
        <end position="114"/>
    </location>
</feature>
<dbReference type="Proteomes" id="UP000887116">
    <property type="component" value="Unassembled WGS sequence"/>
</dbReference>
<proteinExistence type="predicted"/>